<keyword evidence="13" id="KW-1185">Reference proteome</keyword>
<gene>
    <name evidence="9 12" type="primary">secF</name>
    <name evidence="12" type="ORF">FNQ90_08635</name>
</gene>
<name>A0A7W3TCV0_9ACTN</name>
<feature type="domain" description="Protein export membrane protein SecD/SecF C-terminal" evidence="11">
    <location>
        <begin position="117"/>
        <end position="303"/>
    </location>
</feature>
<dbReference type="GO" id="GO:0043952">
    <property type="term" value="P:protein transport by the Sec complex"/>
    <property type="evidence" value="ECO:0007669"/>
    <property type="project" value="UniProtKB-UniRule"/>
</dbReference>
<dbReference type="EMBL" id="VKHT01000187">
    <property type="protein sequence ID" value="MBB0244170.1"/>
    <property type="molecule type" value="Genomic_DNA"/>
</dbReference>
<dbReference type="InterPro" id="IPR005665">
    <property type="entry name" value="SecF_bac"/>
</dbReference>
<feature type="transmembrane region" description="Helical" evidence="9">
    <location>
        <begin position="194"/>
        <end position="213"/>
    </location>
</feature>
<evidence type="ECO:0000256" key="7">
    <source>
        <dbReference type="ARBA" id="ARBA00023010"/>
    </source>
</evidence>
<dbReference type="HAMAP" id="MF_01464_B">
    <property type="entry name" value="SecF_B"/>
    <property type="match status" value="1"/>
</dbReference>
<dbReference type="PANTHER" id="PTHR30081">
    <property type="entry name" value="PROTEIN-EXPORT MEMBRANE PROTEIN SEC"/>
    <property type="match status" value="1"/>
</dbReference>
<proteinExistence type="inferred from homology"/>
<evidence type="ECO:0000256" key="6">
    <source>
        <dbReference type="ARBA" id="ARBA00022989"/>
    </source>
</evidence>
<keyword evidence="8 9" id="KW-0472">Membrane</keyword>
<dbReference type="AlphaFoldDB" id="A0A7W3TCV0"/>
<comment type="function">
    <text evidence="9">Part of the Sec protein translocase complex. Interacts with the SecYEG preprotein conducting channel. SecDF uses the proton motive force (PMF) to complete protein translocation after the ATP-dependent function of SecA.</text>
</comment>
<evidence type="ECO:0000256" key="9">
    <source>
        <dbReference type="HAMAP-Rule" id="MF_01464"/>
    </source>
</evidence>
<feature type="transmembrane region" description="Helical" evidence="9">
    <location>
        <begin position="276"/>
        <end position="300"/>
    </location>
</feature>
<dbReference type="PANTHER" id="PTHR30081:SF8">
    <property type="entry name" value="PROTEIN TRANSLOCASE SUBUNIT SECF"/>
    <property type="match status" value="1"/>
</dbReference>
<organism evidence="12 13">
    <name type="scientific">Streptomyces alkaliphilus</name>
    <dbReference type="NCBI Taxonomy" id="1472722"/>
    <lineage>
        <taxon>Bacteria</taxon>
        <taxon>Bacillati</taxon>
        <taxon>Actinomycetota</taxon>
        <taxon>Actinomycetes</taxon>
        <taxon>Kitasatosporales</taxon>
        <taxon>Streptomycetaceae</taxon>
        <taxon>Streptomyces</taxon>
    </lineage>
</organism>
<dbReference type="InterPro" id="IPR022645">
    <property type="entry name" value="SecD/SecF_bac"/>
</dbReference>
<evidence type="ECO:0000256" key="1">
    <source>
        <dbReference type="ARBA" id="ARBA00004651"/>
    </source>
</evidence>
<keyword evidence="2 9" id="KW-0813">Transport</keyword>
<feature type="transmembrane region" description="Helical" evidence="9">
    <location>
        <begin position="251"/>
        <end position="270"/>
    </location>
</feature>
<dbReference type="Pfam" id="PF02355">
    <property type="entry name" value="SecD_SecF_C"/>
    <property type="match status" value="1"/>
</dbReference>
<keyword evidence="7 9" id="KW-0811">Translocation</keyword>
<feature type="transmembrane region" description="Helical" evidence="9">
    <location>
        <begin position="167"/>
        <end position="188"/>
    </location>
</feature>
<reference evidence="13" key="1">
    <citation type="submission" date="2019-10" db="EMBL/GenBank/DDBJ databases">
        <title>Streptomyces sp. nov., a novel actinobacterium isolated from alkaline environment.</title>
        <authorList>
            <person name="Golinska P."/>
        </authorList>
    </citation>
    <scope>NUCLEOTIDE SEQUENCE [LARGE SCALE GENOMIC DNA]</scope>
    <source>
        <strain evidence="13">DSM 42118</strain>
    </source>
</reference>
<feature type="transmembrane region" description="Helical" evidence="9">
    <location>
        <begin position="26"/>
        <end position="48"/>
    </location>
</feature>
<keyword evidence="6 9" id="KW-1133">Transmembrane helix</keyword>
<evidence type="ECO:0000313" key="13">
    <source>
        <dbReference type="Proteomes" id="UP000538929"/>
    </source>
</evidence>
<evidence type="ECO:0000256" key="8">
    <source>
        <dbReference type="ARBA" id="ARBA00023136"/>
    </source>
</evidence>
<dbReference type="Gene3D" id="1.20.1640.10">
    <property type="entry name" value="Multidrug efflux transporter AcrB transmembrane domain"/>
    <property type="match status" value="1"/>
</dbReference>
<dbReference type="NCBIfam" id="TIGR00916">
    <property type="entry name" value="2A0604s01"/>
    <property type="match status" value="1"/>
</dbReference>
<keyword evidence="5 9" id="KW-0653">Protein transport</keyword>
<dbReference type="PRINTS" id="PR01755">
    <property type="entry name" value="SECFTRNLCASE"/>
</dbReference>
<dbReference type="RefSeq" id="WP_182605832.1">
    <property type="nucleotide sequence ID" value="NZ_VKHT01000187.1"/>
</dbReference>
<protein>
    <recommendedName>
        <fullName evidence="9">Protein-export membrane protein SecF</fullName>
    </recommendedName>
</protein>
<dbReference type="NCBIfam" id="TIGR00966">
    <property type="entry name" value="transloc_SecF"/>
    <property type="match status" value="1"/>
</dbReference>
<dbReference type="GO" id="GO:0005886">
    <property type="term" value="C:plasma membrane"/>
    <property type="evidence" value="ECO:0007669"/>
    <property type="project" value="UniProtKB-SubCell"/>
</dbReference>
<feature type="region of interest" description="Disordered" evidence="10">
    <location>
        <begin position="319"/>
        <end position="403"/>
    </location>
</feature>
<accession>A0A7W3TCV0</accession>
<dbReference type="GO" id="GO:0015450">
    <property type="term" value="F:protein-transporting ATPase activity"/>
    <property type="evidence" value="ECO:0007669"/>
    <property type="project" value="InterPro"/>
</dbReference>
<dbReference type="GO" id="GO:0065002">
    <property type="term" value="P:intracellular protein transmembrane transport"/>
    <property type="evidence" value="ECO:0007669"/>
    <property type="project" value="UniProtKB-UniRule"/>
</dbReference>
<evidence type="ECO:0000259" key="11">
    <source>
        <dbReference type="Pfam" id="PF02355"/>
    </source>
</evidence>
<comment type="similarity">
    <text evidence="9">Belongs to the SecD/SecF family. SecF subfamily.</text>
</comment>
<feature type="compositionally biased region" description="Basic residues" evidence="10">
    <location>
        <begin position="392"/>
        <end position="403"/>
    </location>
</feature>
<evidence type="ECO:0000256" key="10">
    <source>
        <dbReference type="SAM" id="MobiDB-lite"/>
    </source>
</evidence>
<evidence type="ECO:0000313" key="12">
    <source>
        <dbReference type="EMBL" id="MBB0244170.1"/>
    </source>
</evidence>
<dbReference type="SUPFAM" id="SSF82866">
    <property type="entry name" value="Multidrug efflux transporter AcrB transmembrane domain"/>
    <property type="match status" value="1"/>
</dbReference>
<evidence type="ECO:0000256" key="5">
    <source>
        <dbReference type="ARBA" id="ARBA00022927"/>
    </source>
</evidence>
<comment type="caution">
    <text evidence="12">The sequence shown here is derived from an EMBL/GenBank/DDBJ whole genome shotgun (WGS) entry which is preliminary data.</text>
</comment>
<keyword evidence="4 9" id="KW-0812">Transmembrane</keyword>
<comment type="subcellular location">
    <subcellularLocation>
        <location evidence="1 9">Cell membrane</location>
        <topology evidence="1 9">Multi-pass membrane protein</topology>
    </subcellularLocation>
</comment>
<comment type="subunit">
    <text evidence="9">Forms a complex with SecD. Part of the essential Sec protein translocation apparatus which comprises SecA, SecYEG and auxiliary proteins SecDF. Other proteins may also be involved.</text>
</comment>
<dbReference type="InterPro" id="IPR055344">
    <property type="entry name" value="SecD_SecF_C_bact"/>
</dbReference>
<dbReference type="Proteomes" id="UP000538929">
    <property type="component" value="Unassembled WGS sequence"/>
</dbReference>
<sequence>MASLSTLGARIYRGETAYDFVGRRKFWYAVSILLVIVSLTGLGVRGLFLGVEFQGGAVFTVPASAELSTDDGRRIAEDASGNDARVQELGSGALRIQVTGLDTDESDVVRAVIADEVGLEPTQIDAELVGPSWGQQMTTKAFQGMIVFLVLVTIYLAFAFEWRMSLAALAAMTFDLLVTVGVYALVGFEVTPGSVVGLLTILGYSLYDTVVVFDKVQEKTRVVHKQSRYTYGELANQGINSVVVRSINTSVTALLPVAGLLFIGTGLLAGGMLKDIALPLFVGLAAGTFSSIFIATPLVVDFRLRDPEIAAHNRRILDKRAERGTGTPSPAAHGRIEDEGNGDAGETGGPEDTDAPRTGEGAATVPGPGNGGDGDGDSEYVTVQRRQPVSRSRGRGRPSGKRR</sequence>
<dbReference type="GO" id="GO:0006605">
    <property type="term" value="P:protein targeting"/>
    <property type="evidence" value="ECO:0007669"/>
    <property type="project" value="UniProtKB-UniRule"/>
</dbReference>
<feature type="transmembrane region" description="Helical" evidence="9">
    <location>
        <begin position="141"/>
        <end position="160"/>
    </location>
</feature>
<evidence type="ECO:0000256" key="3">
    <source>
        <dbReference type="ARBA" id="ARBA00022475"/>
    </source>
</evidence>
<evidence type="ECO:0000256" key="4">
    <source>
        <dbReference type="ARBA" id="ARBA00022692"/>
    </source>
</evidence>
<evidence type="ECO:0000256" key="2">
    <source>
        <dbReference type="ARBA" id="ARBA00022448"/>
    </source>
</evidence>
<keyword evidence="3 9" id="KW-1003">Cell membrane</keyword>
<dbReference type="InterPro" id="IPR048634">
    <property type="entry name" value="SecD_SecF_C"/>
</dbReference>
<dbReference type="InterPro" id="IPR022813">
    <property type="entry name" value="SecD/SecF_arch_bac"/>
</dbReference>